<evidence type="ECO:0000313" key="10">
    <source>
        <dbReference type="EMBL" id="QVL30041.1"/>
    </source>
</evidence>
<reference evidence="10" key="1">
    <citation type="submission" date="2021-05" db="EMBL/GenBank/DDBJ databases">
        <title>Complete genome sequence of the cellulolytic planctomycete Telmatocola sphagniphila SP2T and characterization of the first cellulase from planctomycetes.</title>
        <authorList>
            <person name="Rakitin A.L."/>
            <person name="Beletsky A.V."/>
            <person name="Naumoff D.G."/>
            <person name="Kulichevskaya I.S."/>
            <person name="Mardanov A.V."/>
            <person name="Ravin N.V."/>
            <person name="Dedysh S.N."/>
        </authorList>
    </citation>
    <scope>NUCLEOTIDE SEQUENCE</scope>
    <source>
        <strain evidence="10">SP2T</strain>
    </source>
</reference>
<evidence type="ECO:0000256" key="6">
    <source>
        <dbReference type="ARBA" id="ARBA00022989"/>
    </source>
</evidence>
<dbReference type="InterPro" id="IPR038379">
    <property type="entry name" value="SecE_sf"/>
</dbReference>
<evidence type="ECO:0000256" key="1">
    <source>
        <dbReference type="ARBA" id="ARBA00004370"/>
    </source>
</evidence>
<dbReference type="GO" id="GO:0006605">
    <property type="term" value="P:protein targeting"/>
    <property type="evidence" value="ECO:0007669"/>
    <property type="project" value="UniProtKB-UniRule"/>
</dbReference>
<protein>
    <recommendedName>
        <fullName evidence="9">Protein translocase subunit SecE</fullName>
    </recommendedName>
</protein>
<feature type="transmembrane region" description="Helical" evidence="9">
    <location>
        <begin position="185"/>
        <end position="202"/>
    </location>
</feature>
<dbReference type="GO" id="GO:0065002">
    <property type="term" value="P:intracellular protein transmembrane transport"/>
    <property type="evidence" value="ECO:0007669"/>
    <property type="project" value="UniProtKB-UniRule"/>
</dbReference>
<dbReference type="PANTHER" id="PTHR33910:SF1">
    <property type="entry name" value="PROTEIN TRANSLOCASE SUBUNIT SECE"/>
    <property type="match status" value="1"/>
</dbReference>
<keyword evidence="6 9" id="KW-1133">Transmembrane helix</keyword>
<dbReference type="EMBL" id="CP074694">
    <property type="protein sequence ID" value="QVL30041.1"/>
    <property type="molecule type" value="Genomic_DNA"/>
</dbReference>
<feature type="transmembrane region" description="Helical" evidence="9">
    <location>
        <begin position="64"/>
        <end position="88"/>
    </location>
</feature>
<keyword evidence="5 9" id="KW-0653">Protein transport</keyword>
<keyword evidence="2 9" id="KW-0813">Transport</keyword>
<dbReference type="InterPro" id="IPR005807">
    <property type="entry name" value="SecE_bac"/>
</dbReference>
<feature type="transmembrane region" description="Helical" evidence="9">
    <location>
        <begin position="287"/>
        <end position="310"/>
    </location>
</feature>
<feature type="transmembrane region" description="Helical" evidence="9">
    <location>
        <begin position="131"/>
        <end position="151"/>
    </location>
</feature>
<organism evidence="10 11">
    <name type="scientific">Telmatocola sphagniphila</name>
    <dbReference type="NCBI Taxonomy" id="1123043"/>
    <lineage>
        <taxon>Bacteria</taxon>
        <taxon>Pseudomonadati</taxon>
        <taxon>Planctomycetota</taxon>
        <taxon>Planctomycetia</taxon>
        <taxon>Gemmatales</taxon>
        <taxon>Gemmataceae</taxon>
    </lineage>
</organism>
<dbReference type="GO" id="GO:0043952">
    <property type="term" value="P:protein transport by the Sec complex"/>
    <property type="evidence" value="ECO:0007669"/>
    <property type="project" value="UniProtKB-UniRule"/>
</dbReference>
<evidence type="ECO:0000256" key="8">
    <source>
        <dbReference type="ARBA" id="ARBA00023136"/>
    </source>
</evidence>
<feature type="transmembrane region" description="Helical" evidence="9">
    <location>
        <begin position="235"/>
        <end position="252"/>
    </location>
</feature>
<evidence type="ECO:0000256" key="9">
    <source>
        <dbReference type="HAMAP-Rule" id="MF_00422"/>
    </source>
</evidence>
<proteinExistence type="inferred from homology"/>
<dbReference type="PANTHER" id="PTHR33910">
    <property type="entry name" value="PROTEIN TRANSLOCASE SUBUNIT SECE"/>
    <property type="match status" value="1"/>
</dbReference>
<comment type="function">
    <text evidence="9">Essential subunit of the Sec protein translocation channel SecYEG. Clamps together the 2 halves of SecY. May contact the channel plug during translocation.</text>
</comment>
<keyword evidence="8 9" id="KW-0472">Membrane</keyword>
<name>A0A8E6EWE2_9BACT</name>
<comment type="caution">
    <text evidence="9">Lacks conserved residue(s) required for the propagation of feature annotation.</text>
</comment>
<keyword evidence="11" id="KW-1185">Reference proteome</keyword>
<dbReference type="NCBIfam" id="TIGR00964">
    <property type="entry name" value="secE_bact"/>
    <property type="match status" value="1"/>
</dbReference>
<dbReference type="HAMAP" id="MF_00422">
    <property type="entry name" value="SecE"/>
    <property type="match status" value="1"/>
</dbReference>
<dbReference type="InterPro" id="IPR001901">
    <property type="entry name" value="Translocase_SecE/Sec61-g"/>
</dbReference>
<dbReference type="GO" id="GO:0008320">
    <property type="term" value="F:protein transmembrane transporter activity"/>
    <property type="evidence" value="ECO:0007669"/>
    <property type="project" value="UniProtKB-UniRule"/>
</dbReference>
<dbReference type="GO" id="GO:0005886">
    <property type="term" value="C:plasma membrane"/>
    <property type="evidence" value="ECO:0007669"/>
    <property type="project" value="UniProtKB-UniRule"/>
</dbReference>
<keyword evidence="3 9" id="KW-1003">Cell membrane</keyword>
<accession>A0A8E6EWE2</accession>
<keyword evidence="4 9" id="KW-0812">Transmembrane</keyword>
<comment type="subunit">
    <text evidence="9">Component of the Sec protein translocase complex. Heterotrimer consisting of SecY, SecE and SecG subunits. The heterotrimers can form oligomers, although 1 heterotrimer is thought to be able to translocate proteins. Interacts with the ribosome. Interacts with SecDF, and other proteins may be involved. Interacts with SecA.</text>
</comment>
<dbReference type="Gene3D" id="1.20.5.1030">
    <property type="entry name" value="Preprotein translocase secy subunit"/>
    <property type="match status" value="1"/>
</dbReference>
<evidence type="ECO:0000256" key="2">
    <source>
        <dbReference type="ARBA" id="ARBA00022448"/>
    </source>
</evidence>
<comment type="subcellular location">
    <subcellularLocation>
        <location evidence="1">Membrane</location>
    </subcellularLocation>
</comment>
<dbReference type="RefSeq" id="WP_213493925.1">
    <property type="nucleotide sequence ID" value="NZ_CP074694.1"/>
</dbReference>
<keyword evidence="7 9" id="KW-0811">Translocation</keyword>
<sequence>MAVAEPATPELKRASRGNASPLWLASLIAGVLVLAGLVSVVYGIPMLLDAVAGRGKTGALTPFVRAAIEVLFQVVAVIVLGILGTKLGGGEGRPGIRGGIFVAISLLFTVFFLARAVAMIAQRVFTFADPVALGVFLGAIAGFAILTYKLFGSGRFDSWAKGVEDAGLFSSSLYKKNLGLRVRRLTILGILLIFGSGVYTLMENGWLEVNNPGTNTNNWIIHTPFLADFILLPDIRFTVPLLLLGLGLWLAWRAINMPMFADFLIATEAEMNKVSWPTRKQLIRDTIVVLVTLAIFTLFFFLVDVFWSWLLSRDLIDILPHADVKQLPGLDDAPIKP</sequence>
<evidence type="ECO:0000256" key="3">
    <source>
        <dbReference type="ARBA" id="ARBA00022475"/>
    </source>
</evidence>
<evidence type="ECO:0000256" key="5">
    <source>
        <dbReference type="ARBA" id="ARBA00022927"/>
    </source>
</evidence>
<evidence type="ECO:0000256" key="7">
    <source>
        <dbReference type="ARBA" id="ARBA00023010"/>
    </source>
</evidence>
<dbReference type="KEGG" id="tsph:KIH39_14325"/>
<dbReference type="GO" id="GO:0009306">
    <property type="term" value="P:protein secretion"/>
    <property type="evidence" value="ECO:0007669"/>
    <property type="project" value="UniProtKB-UniRule"/>
</dbReference>
<evidence type="ECO:0000313" key="11">
    <source>
        <dbReference type="Proteomes" id="UP000676194"/>
    </source>
</evidence>
<evidence type="ECO:0000256" key="4">
    <source>
        <dbReference type="ARBA" id="ARBA00022692"/>
    </source>
</evidence>
<dbReference type="AlphaFoldDB" id="A0A8E6EWE2"/>
<feature type="transmembrane region" description="Helical" evidence="9">
    <location>
        <begin position="100"/>
        <end position="125"/>
    </location>
</feature>
<feature type="transmembrane region" description="Helical" evidence="9">
    <location>
        <begin position="22"/>
        <end position="44"/>
    </location>
</feature>
<gene>
    <name evidence="9 10" type="primary">secE</name>
    <name evidence="10" type="ORF">KIH39_14325</name>
</gene>
<comment type="similarity">
    <text evidence="9">Belongs to the SecE/SEC61-gamma family.</text>
</comment>
<dbReference type="Proteomes" id="UP000676194">
    <property type="component" value="Chromosome"/>
</dbReference>
<dbReference type="Pfam" id="PF00584">
    <property type="entry name" value="SecE"/>
    <property type="match status" value="1"/>
</dbReference>